<reference evidence="1" key="1">
    <citation type="journal article" date="2014" name="Int. J. Syst. Evol. Microbiol.">
        <title>Complete genome of a new Firmicutes species belonging to the dominant human colonic microbiota ('Ruminococcus bicirculans') reveals two chromosomes and a selective capacity to utilize plant glucans.</title>
        <authorList>
            <consortium name="NISC Comparative Sequencing Program"/>
            <person name="Wegmann U."/>
            <person name="Louis P."/>
            <person name="Goesmann A."/>
            <person name="Henrissat B."/>
            <person name="Duncan S.H."/>
            <person name="Flint H.J."/>
        </authorList>
    </citation>
    <scope>NUCLEOTIDE SEQUENCE</scope>
    <source>
        <strain evidence="1">KCTC 62575</strain>
    </source>
</reference>
<keyword evidence="4" id="KW-1185">Reference proteome</keyword>
<dbReference type="EMBL" id="PYIX02000034">
    <property type="protein sequence ID" value="RFC82445.1"/>
    <property type="molecule type" value="Genomic_DNA"/>
</dbReference>
<dbReference type="Proteomes" id="UP000240957">
    <property type="component" value="Unassembled WGS sequence"/>
</dbReference>
<evidence type="ECO:0000313" key="2">
    <source>
        <dbReference type="EMBL" id="RFC82445.1"/>
    </source>
</evidence>
<dbReference type="EMBL" id="JBHRSF010000026">
    <property type="protein sequence ID" value="MFC2995450.1"/>
    <property type="molecule type" value="Genomic_DNA"/>
</dbReference>
<protein>
    <submittedName>
        <fullName evidence="2">Uncharacterized protein</fullName>
    </submittedName>
</protein>
<accession>A0A371YLU8</accession>
<comment type="caution">
    <text evidence="2">The sequence shown here is derived from an EMBL/GenBank/DDBJ whole genome shotgun (WGS) entry which is preliminary data.</text>
</comment>
<organism evidence="2 3">
    <name type="scientific">Acinetobacter sichuanensis</name>
    <dbReference type="NCBI Taxonomy" id="2136183"/>
    <lineage>
        <taxon>Bacteria</taxon>
        <taxon>Pseudomonadati</taxon>
        <taxon>Pseudomonadota</taxon>
        <taxon>Gammaproteobacteria</taxon>
        <taxon>Moraxellales</taxon>
        <taxon>Moraxellaceae</taxon>
        <taxon>Acinetobacter</taxon>
    </lineage>
</organism>
<dbReference type="RefSeq" id="WP_107009432.1">
    <property type="nucleotide sequence ID" value="NZ_JBHRSF010000026.1"/>
</dbReference>
<dbReference type="Proteomes" id="UP001595455">
    <property type="component" value="Unassembled WGS sequence"/>
</dbReference>
<reference evidence="4" key="3">
    <citation type="journal article" date="2019" name="Int. J. Syst. Evol. Microbiol.">
        <title>The Global Catalogue of Microorganisms (GCM) 10K type strain sequencing project: providing services to taxonomists for standard genome sequencing and annotation.</title>
        <authorList>
            <consortium name="The Broad Institute Genomics Platform"/>
            <consortium name="The Broad Institute Genome Sequencing Center for Infectious Disease"/>
            <person name="Wu L."/>
            <person name="Ma J."/>
        </authorList>
    </citation>
    <scope>NUCLEOTIDE SEQUENCE [LARGE SCALE GENOMIC DNA]</scope>
    <source>
        <strain evidence="4">KCTC 62575</strain>
    </source>
</reference>
<dbReference type="AlphaFoldDB" id="A0A371YLU8"/>
<evidence type="ECO:0000313" key="1">
    <source>
        <dbReference type="EMBL" id="MFC2995450.1"/>
    </source>
</evidence>
<proteinExistence type="predicted"/>
<name>A0A371YLU8_9GAMM</name>
<reference evidence="2 3" key="2">
    <citation type="submission" date="2018-08" db="EMBL/GenBank/DDBJ databases">
        <title>The draft genome of Acinetobacter sichuanensis strain WCHAc060041.</title>
        <authorList>
            <person name="Qin J."/>
            <person name="Feng Y."/>
            <person name="Zong Z."/>
        </authorList>
    </citation>
    <scope>NUCLEOTIDE SEQUENCE [LARGE SCALE GENOMIC DNA]</scope>
    <source>
        <strain evidence="2 3">WCHAc060041</strain>
    </source>
</reference>
<sequence>MTYSYQWFSAPKEISIVCPVCQKEALFQFASVFHVEKKQDRIFFETHPAFETTTVYDSYTYTHKFCVIFYPALNSNPELKNFLECHKGLDNSVSHLIKDKGVVFCPSCLLKRKHILNWPQEAYYCIDYKGQLLWAFHRPAFVSIYDYIQAKIRDRHVAGHFIYLLHIPSHFLTQHARAEVSKKMRRLLLRV</sequence>
<evidence type="ECO:0000313" key="3">
    <source>
        <dbReference type="Proteomes" id="UP000240957"/>
    </source>
</evidence>
<gene>
    <name evidence="1" type="ORF">ACFODO_09250</name>
    <name evidence="2" type="ORF">C9E89_016665</name>
</gene>
<reference evidence="1" key="4">
    <citation type="submission" date="2024-09" db="EMBL/GenBank/DDBJ databases">
        <authorList>
            <person name="Sun Q."/>
            <person name="Mori K."/>
        </authorList>
    </citation>
    <scope>NUCLEOTIDE SEQUENCE</scope>
    <source>
        <strain evidence="1">KCTC 62575</strain>
    </source>
</reference>
<dbReference type="OrthoDB" id="1494738at2"/>
<evidence type="ECO:0000313" key="4">
    <source>
        <dbReference type="Proteomes" id="UP001595455"/>
    </source>
</evidence>